<keyword evidence="2" id="KW-1185">Reference proteome</keyword>
<dbReference type="AlphaFoldDB" id="M4BZ68"/>
<proteinExistence type="predicted"/>
<organism evidence="1 2">
    <name type="scientific">Hyaloperonospora arabidopsidis (strain Emoy2)</name>
    <name type="common">Downy mildew agent</name>
    <name type="synonym">Peronospora arabidopsidis</name>
    <dbReference type="NCBI Taxonomy" id="559515"/>
    <lineage>
        <taxon>Eukaryota</taxon>
        <taxon>Sar</taxon>
        <taxon>Stramenopiles</taxon>
        <taxon>Oomycota</taxon>
        <taxon>Peronosporomycetes</taxon>
        <taxon>Peronosporales</taxon>
        <taxon>Peronosporaceae</taxon>
        <taxon>Hyaloperonospora</taxon>
    </lineage>
</organism>
<dbReference type="HOGENOM" id="CLU_2763260_0_0_1"/>
<dbReference type="Proteomes" id="UP000011713">
    <property type="component" value="Unassembled WGS sequence"/>
</dbReference>
<dbReference type="InParanoid" id="M4BZ68"/>
<reference evidence="1" key="2">
    <citation type="submission" date="2015-06" db="UniProtKB">
        <authorList>
            <consortium name="EnsemblProtists"/>
        </authorList>
    </citation>
    <scope>IDENTIFICATION</scope>
    <source>
        <strain evidence="1">Emoy2</strain>
    </source>
</reference>
<reference evidence="2" key="1">
    <citation type="journal article" date="2010" name="Science">
        <title>Signatures of adaptation to obligate biotrophy in the Hyaloperonospora arabidopsidis genome.</title>
        <authorList>
            <person name="Baxter L."/>
            <person name="Tripathy S."/>
            <person name="Ishaque N."/>
            <person name="Boot N."/>
            <person name="Cabral A."/>
            <person name="Kemen E."/>
            <person name="Thines M."/>
            <person name="Ah-Fong A."/>
            <person name="Anderson R."/>
            <person name="Badejoko W."/>
            <person name="Bittner-Eddy P."/>
            <person name="Boore J.L."/>
            <person name="Chibucos M.C."/>
            <person name="Coates M."/>
            <person name="Dehal P."/>
            <person name="Delehaunty K."/>
            <person name="Dong S."/>
            <person name="Downton P."/>
            <person name="Dumas B."/>
            <person name="Fabro G."/>
            <person name="Fronick C."/>
            <person name="Fuerstenberg S.I."/>
            <person name="Fulton L."/>
            <person name="Gaulin E."/>
            <person name="Govers F."/>
            <person name="Hughes L."/>
            <person name="Humphray S."/>
            <person name="Jiang R.H."/>
            <person name="Judelson H."/>
            <person name="Kamoun S."/>
            <person name="Kyung K."/>
            <person name="Meijer H."/>
            <person name="Minx P."/>
            <person name="Morris P."/>
            <person name="Nelson J."/>
            <person name="Phuntumart V."/>
            <person name="Qutob D."/>
            <person name="Rehmany A."/>
            <person name="Rougon-Cardoso A."/>
            <person name="Ryden P."/>
            <person name="Torto-Alalibo T."/>
            <person name="Studholme D."/>
            <person name="Wang Y."/>
            <person name="Win J."/>
            <person name="Wood J."/>
            <person name="Clifton S.W."/>
            <person name="Rogers J."/>
            <person name="Van den Ackerveken G."/>
            <person name="Jones J.D."/>
            <person name="McDowell J.M."/>
            <person name="Beynon J."/>
            <person name="Tyler B.M."/>
        </authorList>
    </citation>
    <scope>NUCLEOTIDE SEQUENCE [LARGE SCALE GENOMIC DNA]</scope>
    <source>
        <strain evidence="2">Emoy2</strain>
    </source>
</reference>
<dbReference type="EnsemblProtists" id="HpaT811891">
    <property type="protein sequence ID" value="HpaP811891"/>
    <property type="gene ID" value="HpaG811891"/>
</dbReference>
<dbReference type="VEuPathDB" id="FungiDB:HpaG811891"/>
<sequence>MAMITANVSRARKLEPTSFQQVLDPPEYQVHARSSVCRAFRMLHSSKNFHSSFPSRILKLDLPFLEQGLL</sequence>
<name>M4BZ68_HYAAE</name>
<evidence type="ECO:0000313" key="2">
    <source>
        <dbReference type="Proteomes" id="UP000011713"/>
    </source>
</evidence>
<evidence type="ECO:0000313" key="1">
    <source>
        <dbReference type="EnsemblProtists" id="HpaP811891"/>
    </source>
</evidence>
<accession>M4BZ68</accession>
<protein>
    <submittedName>
        <fullName evidence="1">Uncharacterized protein</fullName>
    </submittedName>
</protein>
<dbReference type="EMBL" id="JH598056">
    <property type="status" value="NOT_ANNOTATED_CDS"/>
    <property type="molecule type" value="Genomic_DNA"/>
</dbReference>